<comment type="subcellular location">
    <subcellularLocation>
        <location evidence="1 11">Nucleus</location>
    </subcellularLocation>
</comment>
<keyword evidence="3" id="KW-0132">Cell division</keyword>
<keyword evidence="10" id="KW-0131">Cell cycle</keyword>
<dbReference type="SUPFAM" id="SSF52540">
    <property type="entry name" value="P-loop containing nucleoside triphosphate hydrolases"/>
    <property type="match status" value="1"/>
</dbReference>
<comment type="similarity">
    <text evidence="2">Belongs to the SMC family. SMC2 subfamily.</text>
</comment>
<reference evidence="15 16" key="1">
    <citation type="submission" date="2024-06" db="EMBL/GenBank/DDBJ databases">
        <authorList>
            <person name="Kraege A."/>
            <person name="Thomma B."/>
        </authorList>
    </citation>
    <scope>NUCLEOTIDE SEQUENCE [LARGE SCALE GENOMIC DNA]</scope>
</reference>
<dbReference type="Pfam" id="PF02463">
    <property type="entry name" value="SMC_N"/>
    <property type="match status" value="1"/>
</dbReference>
<dbReference type="Gene3D" id="3.40.50.300">
    <property type="entry name" value="P-loop containing nucleotide triphosphate hydrolases"/>
    <property type="match status" value="3"/>
</dbReference>
<evidence type="ECO:0000259" key="14">
    <source>
        <dbReference type="SMART" id="SM00968"/>
    </source>
</evidence>
<proteinExistence type="inferred from homology"/>
<feature type="coiled-coil region" evidence="12">
    <location>
        <begin position="936"/>
        <end position="998"/>
    </location>
</feature>
<dbReference type="InterPro" id="IPR024704">
    <property type="entry name" value="SMC"/>
</dbReference>
<keyword evidence="7 12" id="KW-0175">Coiled coil</keyword>
<evidence type="ECO:0000256" key="10">
    <source>
        <dbReference type="ARBA" id="ARBA00023306"/>
    </source>
</evidence>
<keyword evidence="8" id="KW-0226">DNA condensation</keyword>
<evidence type="ECO:0000256" key="1">
    <source>
        <dbReference type="ARBA" id="ARBA00004123"/>
    </source>
</evidence>
<keyword evidence="5" id="KW-0498">Mitosis</keyword>
<protein>
    <recommendedName>
        <fullName evidence="11">Structural maintenance of chromosomes protein</fullName>
    </recommendedName>
</protein>
<feature type="compositionally biased region" description="Polar residues" evidence="13">
    <location>
        <begin position="468"/>
        <end position="478"/>
    </location>
</feature>
<dbReference type="Gene3D" id="1.20.1060.20">
    <property type="match status" value="1"/>
</dbReference>
<dbReference type="InterPro" id="IPR027417">
    <property type="entry name" value="P-loop_NTPase"/>
</dbReference>
<dbReference type="PIRSF" id="PIRSF005719">
    <property type="entry name" value="SMC"/>
    <property type="match status" value="1"/>
</dbReference>
<evidence type="ECO:0000313" key="15">
    <source>
        <dbReference type="EMBL" id="CAL5225842.1"/>
    </source>
</evidence>
<dbReference type="Proteomes" id="UP001497392">
    <property type="component" value="Unassembled WGS sequence"/>
</dbReference>
<feature type="domain" description="SMC hinge" evidence="14">
    <location>
        <begin position="582"/>
        <end position="701"/>
    </location>
</feature>
<feature type="compositionally biased region" description="Basic and acidic residues" evidence="13">
    <location>
        <begin position="339"/>
        <end position="363"/>
    </location>
</feature>
<sequence length="1267" mass="139989">MYIEEITLEGFKSYATRVNVTNFDPFFNAITGLNGSGKSNILDSICFVRANSLQELVYKQGQAGVTKATVSIVFNNSDKANGPVEYQHLDQITVTRQLVIGGRNKYLINGHVAQPTRVQNLFHSVSLNVNNPHFLIMQGRITKVLRMNLQEGLRMLEEADSSRTPDFNPSITICCQVGPQHKVAQVLNMKPQEILGMLEEAAGTRMYETKKEAALRTLEKKQVKVQEIEKVMNEEILPACERLRREKGQYMEWQAENAKLDSLRRFCVAFRYVEAQRMEAEGMAGVEKQREEAERLGREMKATRRELIQRMEAEGMADVEKQREEAERLGQEVEELQRELAEKETEVEQLGRERERQSGKEVKALSQSADELSKRLVQLTAVSNNHLESLEAEREICKQHRAAIAELAEDALAAKVQKATEGRDEAQSSLNAASAAVEAAARELAGAEAGDGRDESNRSLQERLADTQRAQTEAQGQLQAAEVRRKGLKKQLAEQRKALASKEKEAGGLAQTLQKEQQKVDECSRRLSALQYDEAAAAQLRATMESERAHVQRCRDHAEQLSSTLASMDFQYRDPERGFDRSAVKGVVAKLVRVKDSADATALEVAAGGKLYQVIVDTEATAKALLSKGQLRNRVTIVPLNKVNSRTASAAAQSAAARLSKGKAALALELIGYDAELGAAMKYAFGNAFVCKDSATAKSLAFNKEVRTRCVTLEGDDFNPSGTLTGGSRSKGASLLMRLHELQKAEHDLAGHVAALAQTEQLLRNMSAAAKEHAKLSQELELKRHALALLKERMAGSESAQLAEAVATLEAELAGEEEAAGKAKEAMETLSATAKALHKELANFGKEKDKHIRNAQTKAKKAKADTEAAKTALKAAAATLAEALAERDAAEDERASIEAQLQATLKSVADMEKAQAAKDAEVAQARGAYEAAAARLQERKAALLECEQGIADLQRERAELNKALSMAGAERKRVENKVARMERDARDSAGRCAQLEKEFPWIAGEKQLFGNPRSDYNWTVRDPNQVEEEYRTLEDKLKILTRGLNKRVMQMFDKAEAEYRELSGKKRIVENDKDKIRKVIAELDEKKREALEKTWRKVNQDFGSIFSMLLPGTSAKLEPPEDCTFLDGLEVRVAFGDVWKESLTELSGGQRSLLALSLILAMLLFKPAPIYILDEVDAALDLSHTQNIGRMIKTHFPYSQFIVVSLKEGMFSNANVIFRTKFVDGVSAVTRSANSSKGAVIKGESVGRLKTAGRQANRVPLAENVRS</sequence>
<dbReference type="InterPro" id="IPR010935">
    <property type="entry name" value="SMC_hinge"/>
</dbReference>
<dbReference type="SMART" id="SM00968">
    <property type="entry name" value="SMC_hinge"/>
    <property type="match status" value="1"/>
</dbReference>
<dbReference type="SUPFAM" id="SSF75553">
    <property type="entry name" value="Smc hinge domain"/>
    <property type="match status" value="1"/>
</dbReference>
<evidence type="ECO:0000256" key="5">
    <source>
        <dbReference type="ARBA" id="ARBA00022776"/>
    </source>
</evidence>
<evidence type="ECO:0000256" key="7">
    <source>
        <dbReference type="ARBA" id="ARBA00023054"/>
    </source>
</evidence>
<feature type="coiled-coil region" evidence="12">
    <location>
        <begin position="852"/>
        <end position="907"/>
    </location>
</feature>
<organism evidence="15 16">
    <name type="scientific">Coccomyxa viridis</name>
    <dbReference type="NCBI Taxonomy" id="1274662"/>
    <lineage>
        <taxon>Eukaryota</taxon>
        <taxon>Viridiplantae</taxon>
        <taxon>Chlorophyta</taxon>
        <taxon>core chlorophytes</taxon>
        <taxon>Trebouxiophyceae</taxon>
        <taxon>Trebouxiophyceae incertae sedis</taxon>
        <taxon>Coccomyxaceae</taxon>
        <taxon>Coccomyxa</taxon>
    </lineage>
</organism>
<feature type="coiled-coil region" evidence="12">
    <location>
        <begin position="1045"/>
        <end position="1093"/>
    </location>
</feature>
<evidence type="ECO:0000256" key="12">
    <source>
        <dbReference type="SAM" id="Coils"/>
    </source>
</evidence>
<feature type="region of interest" description="Disordered" evidence="13">
    <location>
        <begin position="445"/>
        <end position="482"/>
    </location>
</feature>
<comment type="caution">
    <text evidence="15">The sequence shown here is derived from an EMBL/GenBank/DDBJ whole genome shotgun (WGS) entry which is preliminary data.</text>
</comment>
<evidence type="ECO:0000256" key="8">
    <source>
        <dbReference type="ARBA" id="ARBA00023067"/>
    </source>
</evidence>
<feature type="region of interest" description="Disordered" evidence="13">
    <location>
        <begin position="339"/>
        <end position="367"/>
    </location>
</feature>
<dbReference type="Pfam" id="PF06470">
    <property type="entry name" value="SMC_hinge"/>
    <property type="match status" value="1"/>
</dbReference>
<dbReference type="Gene3D" id="3.30.70.1620">
    <property type="match status" value="1"/>
</dbReference>
<dbReference type="PANTHER" id="PTHR43977">
    <property type="entry name" value="STRUCTURAL MAINTENANCE OF CHROMOSOMES PROTEIN 3"/>
    <property type="match status" value="1"/>
</dbReference>
<evidence type="ECO:0000256" key="6">
    <source>
        <dbReference type="ARBA" id="ARBA00022840"/>
    </source>
</evidence>
<keyword evidence="9 11" id="KW-0539">Nucleus</keyword>
<name>A0ABP1G3G9_9CHLO</name>
<evidence type="ECO:0000313" key="16">
    <source>
        <dbReference type="Proteomes" id="UP001497392"/>
    </source>
</evidence>
<dbReference type="InterPro" id="IPR036277">
    <property type="entry name" value="SMC_hinge_sf"/>
</dbReference>
<keyword evidence="4" id="KW-0547">Nucleotide-binding</keyword>
<dbReference type="EMBL" id="CAXHTA020000015">
    <property type="protein sequence ID" value="CAL5225842.1"/>
    <property type="molecule type" value="Genomic_DNA"/>
</dbReference>
<feature type="coiled-coil region" evidence="12">
    <location>
        <begin position="759"/>
        <end position="826"/>
    </location>
</feature>
<evidence type="ECO:0000256" key="4">
    <source>
        <dbReference type="ARBA" id="ARBA00022741"/>
    </source>
</evidence>
<evidence type="ECO:0000256" key="11">
    <source>
        <dbReference type="PIRNR" id="PIRNR005719"/>
    </source>
</evidence>
<keyword evidence="6" id="KW-0067">ATP-binding</keyword>
<evidence type="ECO:0000256" key="13">
    <source>
        <dbReference type="SAM" id="MobiDB-lite"/>
    </source>
</evidence>
<evidence type="ECO:0000256" key="3">
    <source>
        <dbReference type="ARBA" id="ARBA00022618"/>
    </source>
</evidence>
<dbReference type="CDD" id="cd03273">
    <property type="entry name" value="ABC_SMC2_euk"/>
    <property type="match status" value="1"/>
</dbReference>
<dbReference type="InterPro" id="IPR027120">
    <property type="entry name" value="Smc2_ABC"/>
</dbReference>
<dbReference type="InterPro" id="IPR003395">
    <property type="entry name" value="RecF/RecN/SMC_N"/>
</dbReference>
<feature type="compositionally biased region" description="Basic and acidic residues" evidence="13">
    <location>
        <begin position="450"/>
        <end position="466"/>
    </location>
</feature>
<evidence type="ECO:0000256" key="2">
    <source>
        <dbReference type="ARBA" id="ARBA00005231"/>
    </source>
</evidence>
<gene>
    <name evidence="15" type="primary">g8624</name>
    <name evidence="15" type="ORF">VP750_LOCUS7748</name>
</gene>
<keyword evidence="16" id="KW-1185">Reference proteome</keyword>
<evidence type="ECO:0000256" key="9">
    <source>
        <dbReference type="ARBA" id="ARBA00023242"/>
    </source>
</evidence>
<accession>A0ABP1G3G9</accession>